<name>A0A261Y111_9FUNG</name>
<dbReference type="InterPro" id="IPR039685">
    <property type="entry name" value="FANCE"/>
</dbReference>
<evidence type="ECO:0000313" key="2">
    <source>
        <dbReference type="Proteomes" id="UP000242875"/>
    </source>
</evidence>
<reference evidence="1 2" key="1">
    <citation type="journal article" date="2017" name="Mycologia">
        <title>Bifiguratus adelaidae, gen. et sp. nov., a new member of Mucoromycotina in endophytic and soil-dwelling habitats.</title>
        <authorList>
            <person name="Torres-Cruz T.J."/>
            <person name="Billingsley Tobias T.L."/>
            <person name="Almatruk M."/>
            <person name="Hesse C."/>
            <person name="Kuske C.R."/>
            <person name="Desiro A."/>
            <person name="Benucci G.M."/>
            <person name="Bonito G."/>
            <person name="Stajich J.E."/>
            <person name="Dunlap C."/>
            <person name="Arnold A.E."/>
            <person name="Porras-Alfaro A."/>
        </authorList>
    </citation>
    <scope>NUCLEOTIDE SEQUENCE [LARGE SCALE GENOMIC DNA]</scope>
    <source>
        <strain evidence="1 2">AZ0501</strain>
    </source>
</reference>
<dbReference type="Gene3D" id="1.25.40.480">
    <property type="match status" value="1"/>
</dbReference>
<gene>
    <name evidence="1" type="ORF">BZG36_03163</name>
</gene>
<evidence type="ECO:0008006" key="3">
    <source>
        <dbReference type="Google" id="ProtNLM"/>
    </source>
</evidence>
<proteinExistence type="predicted"/>
<comment type="caution">
    <text evidence="1">The sequence shown here is derived from an EMBL/GenBank/DDBJ whole genome shotgun (WGS) entry which is preliminary data.</text>
</comment>
<protein>
    <recommendedName>
        <fullName evidence="3">Fanconi Anaemia group E protein C-terminal domain-containing protein</fullName>
    </recommendedName>
</protein>
<organism evidence="1 2">
    <name type="scientific">Bifiguratus adelaidae</name>
    <dbReference type="NCBI Taxonomy" id="1938954"/>
    <lineage>
        <taxon>Eukaryota</taxon>
        <taxon>Fungi</taxon>
        <taxon>Fungi incertae sedis</taxon>
        <taxon>Mucoromycota</taxon>
        <taxon>Mucoromycotina</taxon>
        <taxon>Endogonomycetes</taxon>
        <taxon>Endogonales</taxon>
        <taxon>Endogonales incertae sedis</taxon>
        <taxon>Bifiguratus</taxon>
    </lineage>
</organism>
<dbReference type="PANTHER" id="PTHR32094">
    <property type="entry name" value="FANCONI ANEMIA GROUP E PROTEIN"/>
    <property type="match status" value="1"/>
</dbReference>
<dbReference type="PANTHER" id="PTHR32094:SF5">
    <property type="entry name" value="FANCONI ANEMIA GROUP E PROTEIN"/>
    <property type="match status" value="1"/>
</dbReference>
<evidence type="ECO:0000313" key="1">
    <source>
        <dbReference type="EMBL" id="OZJ04307.1"/>
    </source>
</evidence>
<accession>A0A261Y111</accession>
<dbReference type="AlphaFoldDB" id="A0A261Y111"/>
<keyword evidence="2" id="KW-1185">Reference proteome</keyword>
<dbReference type="EMBL" id="MVBO01000045">
    <property type="protein sequence ID" value="OZJ04307.1"/>
    <property type="molecule type" value="Genomic_DNA"/>
</dbReference>
<sequence>MTSPIIEEKLKMLEDTLEQGKSLFALKADAISCRTEVDISTLERFEDFLLQLSPNCRQEPTQSSQIALPPHVTLNPDEGIPLRRKRQRVLTTLANAEDNVCHRSVEPDMYKDTLEDVQRNVEKLKEQQASQVDYVQELASEVHRVLQVPAAYESELSALLNSWSDSFPDAVIFGACNHLLDSEDLSTANLALLLRNVLFAKAIRLEKPPPRAFRDLIQRSTSVRADAMIRGFIFPMIEYDGLLSTPQTDLVTRAIMQLSRSEHAIEIVRLLCKTQTKVLRDYKAAKVSFLDSLYNTVLNHFNQLPNAELSAIITSTAQFIAVDPRSNSAAQILLTIIKRHMNRLTASDVSQIQRGAETSTSILRKSILQHIQSHE</sequence>
<dbReference type="GO" id="GO:0043240">
    <property type="term" value="C:Fanconi anaemia nuclear complex"/>
    <property type="evidence" value="ECO:0007669"/>
    <property type="project" value="InterPro"/>
</dbReference>
<dbReference type="Proteomes" id="UP000242875">
    <property type="component" value="Unassembled WGS sequence"/>
</dbReference>
<dbReference type="GO" id="GO:0036297">
    <property type="term" value="P:interstrand cross-link repair"/>
    <property type="evidence" value="ECO:0007669"/>
    <property type="project" value="InterPro"/>
</dbReference>